<evidence type="ECO:0000313" key="1">
    <source>
        <dbReference type="EMBL" id="TDN89519.1"/>
    </source>
</evidence>
<evidence type="ECO:0000313" key="2">
    <source>
        <dbReference type="Proteomes" id="UP000294737"/>
    </source>
</evidence>
<keyword evidence="2" id="KW-1185">Reference proteome</keyword>
<dbReference type="EMBL" id="SNWF01000005">
    <property type="protein sequence ID" value="TDN89519.1"/>
    <property type="molecule type" value="Genomic_DNA"/>
</dbReference>
<gene>
    <name evidence="1" type="ORF">EV677_1576</name>
</gene>
<protein>
    <submittedName>
        <fullName evidence="1">Uncharacterized protein</fullName>
    </submittedName>
</protein>
<reference evidence="1 2" key="1">
    <citation type="submission" date="2019-03" db="EMBL/GenBank/DDBJ databases">
        <title>Genomic Encyclopedia of Type Strains, Phase IV (KMG-IV): sequencing the most valuable type-strain genomes for metagenomic binning, comparative biology and taxonomic classification.</title>
        <authorList>
            <person name="Goeker M."/>
        </authorList>
    </citation>
    <scope>NUCLEOTIDE SEQUENCE [LARGE SCALE GENOMIC DNA]</scope>
    <source>
        <strain evidence="1 2">DSM 18555</strain>
    </source>
</reference>
<proteinExistence type="predicted"/>
<organism evidence="1 2">
    <name type="scientific">Herminiimonas fonticola</name>
    <dbReference type="NCBI Taxonomy" id="303380"/>
    <lineage>
        <taxon>Bacteria</taxon>
        <taxon>Pseudomonadati</taxon>
        <taxon>Pseudomonadota</taxon>
        <taxon>Betaproteobacteria</taxon>
        <taxon>Burkholderiales</taxon>
        <taxon>Oxalobacteraceae</taxon>
        <taxon>Herminiimonas</taxon>
    </lineage>
</organism>
<dbReference type="AlphaFoldDB" id="A0A4R6G4W5"/>
<sequence>MNVVRASVKMRFIKRWNASYFLERLKLNHRPATIGTASASQAAQCHAPVFNNAASKPNTVNIANMIGARQTNQKLLRGVELLVIASFQMKRLCIVAAFNNPYHNKAVALPGGTALLIVIPESLRKNRQGLRTLIADDCGER</sequence>
<comment type="caution">
    <text evidence="1">The sequence shown here is derived from an EMBL/GenBank/DDBJ whole genome shotgun (WGS) entry which is preliminary data.</text>
</comment>
<accession>A0A4R6G4W5</accession>
<name>A0A4R6G4W5_9BURK</name>
<dbReference type="Proteomes" id="UP000294737">
    <property type="component" value="Unassembled WGS sequence"/>
</dbReference>